<gene>
    <name evidence="4" type="ordered locus">UWK_03375</name>
</gene>
<organism evidence="4 5">
    <name type="scientific">Desulfocapsa sulfexigens (strain DSM 10523 / SB164P1)</name>
    <dbReference type="NCBI Taxonomy" id="1167006"/>
    <lineage>
        <taxon>Bacteria</taxon>
        <taxon>Pseudomonadati</taxon>
        <taxon>Thermodesulfobacteriota</taxon>
        <taxon>Desulfobulbia</taxon>
        <taxon>Desulfobulbales</taxon>
        <taxon>Desulfocapsaceae</taxon>
        <taxon>Desulfocapsa</taxon>
    </lineage>
</organism>
<evidence type="ECO:0000313" key="4">
    <source>
        <dbReference type="EMBL" id="AGF79892.1"/>
    </source>
</evidence>
<accession>M1PE84</accession>
<proteinExistence type="predicted"/>
<evidence type="ECO:0000313" key="5">
    <source>
        <dbReference type="Proteomes" id="UP000011721"/>
    </source>
</evidence>
<dbReference type="eggNOG" id="COG0489">
    <property type="taxonomic scope" value="Bacteria"/>
</dbReference>
<dbReference type="EMBL" id="CP003985">
    <property type="protein sequence ID" value="AGF79892.1"/>
    <property type="molecule type" value="Genomic_DNA"/>
</dbReference>
<dbReference type="KEGG" id="dsf:UWK_03375"/>
<dbReference type="SUPFAM" id="SSF52540">
    <property type="entry name" value="P-loop containing nucleoside triphosphate hydrolases"/>
    <property type="match status" value="1"/>
</dbReference>
<keyword evidence="1" id="KW-0547">Nucleotide-binding</keyword>
<dbReference type="OrthoDB" id="9812433at2"/>
<dbReference type="CDD" id="cd05387">
    <property type="entry name" value="BY-kinase"/>
    <property type="match status" value="1"/>
</dbReference>
<dbReference type="AlphaFoldDB" id="M1PE84"/>
<protein>
    <submittedName>
        <fullName evidence="4">ATPase involved in chromosome partitioning</fullName>
    </submittedName>
</protein>
<feature type="compositionally biased region" description="Polar residues" evidence="3">
    <location>
        <begin position="72"/>
        <end position="92"/>
    </location>
</feature>
<dbReference type="InterPro" id="IPR005702">
    <property type="entry name" value="Wzc-like_C"/>
</dbReference>
<keyword evidence="5" id="KW-1185">Reference proteome</keyword>
<keyword evidence="2" id="KW-0067">ATP-binding</keyword>
<dbReference type="PANTHER" id="PTHR32309:SF31">
    <property type="entry name" value="CAPSULAR EXOPOLYSACCHARIDE FAMILY"/>
    <property type="match status" value="1"/>
</dbReference>
<dbReference type="InterPro" id="IPR050445">
    <property type="entry name" value="Bact_polysacc_biosynth/exp"/>
</dbReference>
<dbReference type="RefSeq" id="WP_015405574.1">
    <property type="nucleotide sequence ID" value="NC_020304.1"/>
</dbReference>
<dbReference type="STRING" id="1167006.UWK_03375"/>
<feature type="region of interest" description="Disordered" evidence="3">
    <location>
        <begin position="72"/>
        <end position="121"/>
    </location>
</feature>
<evidence type="ECO:0000256" key="1">
    <source>
        <dbReference type="ARBA" id="ARBA00022741"/>
    </source>
</evidence>
<dbReference type="Proteomes" id="UP000011721">
    <property type="component" value="Chromosome"/>
</dbReference>
<evidence type="ECO:0000256" key="2">
    <source>
        <dbReference type="ARBA" id="ARBA00022840"/>
    </source>
</evidence>
<reference evidence="5" key="1">
    <citation type="journal article" date="2013" name="Stand. Genomic Sci.">
        <title>Complete genome sequence of Desulfocapsa sulfexigens, a marine deltaproteobacterium specialized in disproportionating inorganic sulfur compounds.</title>
        <authorList>
            <person name="Finster K.W."/>
            <person name="Kjeldsen K.U."/>
            <person name="Kube M."/>
            <person name="Reinhardt R."/>
            <person name="Mussmann M."/>
            <person name="Amann R."/>
            <person name="Schreiber L."/>
        </authorList>
    </citation>
    <scope>NUCLEOTIDE SEQUENCE [LARGE SCALE GENOMIC DNA]</scope>
    <source>
        <strain evidence="5">DSM 10523 / SB164P1</strain>
    </source>
</reference>
<sequence length="350" mass="38442">MSKKNTNATDHCSTTYSADTIDPFEGLNLEDICVSPHDIEKASPEKDLGNELFGLNPLDGIDLEDLSVNPDTIASAHSSTNGPPQGSDNINFVITPDNKPTKEDKQQQAIKRPVRSLSKDTSHLPVKQKKAIIDPIIERAYHYAELTQIREKVFSSLEKSGGNTLLIASPHDNTGSSLLAAALGYNAACSCQKSVLLIDCNMRRAGLHNLFNIPQLYGFTELIKNNLPWQAVVKKTGVENLSVITAGEHCDNFSEYIRYSHIPELLNDIRNHYDLIIIDTSPVLAPNRNNVNIVSLTSEADYFLLITKQSGTTKDDLIEAKNVIEAGNGTIDGIVINEHTPDKKIAPYPN</sequence>
<dbReference type="Gene3D" id="3.40.50.300">
    <property type="entry name" value="P-loop containing nucleotide triphosphate hydrolases"/>
    <property type="match status" value="1"/>
</dbReference>
<evidence type="ECO:0000256" key="3">
    <source>
        <dbReference type="SAM" id="MobiDB-lite"/>
    </source>
</evidence>
<dbReference type="PANTHER" id="PTHR32309">
    <property type="entry name" value="TYROSINE-PROTEIN KINASE"/>
    <property type="match status" value="1"/>
</dbReference>
<name>M1PE84_DESSD</name>
<dbReference type="HOGENOM" id="CLU_791623_0_0_7"/>
<dbReference type="InterPro" id="IPR027417">
    <property type="entry name" value="P-loop_NTPase"/>
</dbReference>